<dbReference type="EMBL" id="JAMGBD010000001">
    <property type="protein sequence ID" value="MCL6682875.1"/>
    <property type="molecule type" value="Genomic_DNA"/>
</dbReference>
<dbReference type="InterPro" id="IPR029063">
    <property type="entry name" value="SAM-dependent_MTases_sf"/>
</dbReference>
<proteinExistence type="predicted"/>
<sequence>MINKLDYVKKRQKLLREAIEYKKDFEAWEESCVPSYCHPNPFAAGISWMRLFAAKELAERNGPPLKRVLDFGSSIGEVGHLFPKATQYDFIEGDELPAKFLKKQLPKAKRTTLEKAPDGAYDHVFAIDSLEHNTNYAELLDVLVGKLAPGGVFILSGPTENWLYKFGRKLAGFEGHYHETNIHAIEAAAAKRLERRGVKSILPVATLFRVTAWQKK</sequence>
<dbReference type="CDD" id="cd02440">
    <property type="entry name" value="AdoMet_MTases"/>
    <property type="match status" value="1"/>
</dbReference>
<dbReference type="SUPFAM" id="SSF53335">
    <property type="entry name" value="S-adenosyl-L-methionine-dependent methyltransferases"/>
    <property type="match status" value="1"/>
</dbReference>
<protein>
    <submittedName>
        <fullName evidence="1">Class I SAM-dependent methyltransferase</fullName>
    </submittedName>
</protein>
<dbReference type="Gene3D" id="3.40.50.150">
    <property type="entry name" value="Vaccinia Virus protein VP39"/>
    <property type="match status" value="1"/>
</dbReference>
<keyword evidence="2" id="KW-1185">Reference proteome</keyword>
<organism evidence="1 2">
    <name type="scientific">Sphingomonas alba</name>
    <dbReference type="NCBI Taxonomy" id="2908208"/>
    <lineage>
        <taxon>Bacteria</taxon>
        <taxon>Pseudomonadati</taxon>
        <taxon>Pseudomonadota</taxon>
        <taxon>Alphaproteobacteria</taxon>
        <taxon>Sphingomonadales</taxon>
        <taxon>Sphingomonadaceae</taxon>
        <taxon>Sphingomonas</taxon>
    </lineage>
</organism>
<keyword evidence="1" id="KW-0489">Methyltransferase</keyword>
<evidence type="ECO:0000313" key="1">
    <source>
        <dbReference type="EMBL" id="MCL6682875.1"/>
    </source>
</evidence>
<dbReference type="GO" id="GO:0008168">
    <property type="term" value="F:methyltransferase activity"/>
    <property type="evidence" value="ECO:0007669"/>
    <property type="project" value="UniProtKB-KW"/>
</dbReference>
<accession>A0ABT0RJZ2</accession>
<comment type="caution">
    <text evidence="1">The sequence shown here is derived from an EMBL/GenBank/DDBJ whole genome shotgun (WGS) entry which is preliminary data.</text>
</comment>
<name>A0ABT0RJZ2_9SPHN</name>
<dbReference type="RefSeq" id="WP_249846817.1">
    <property type="nucleotide sequence ID" value="NZ_JAMGBD010000001.1"/>
</dbReference>
<dbReference type="GO" id="GO:0032259">
    <property type="term" value="P:methylation"/>
    <property type="evidence" value="ECO:0007669"/>
    <property type="project" value="UniProtKB-KW"/>
</dbReference>
<reference evidence="1" key="1">
    <citation type="submission" date="2022-05" db="EMBL/GenBank/DDBJ databases">
        <authorList>
            <person name="Jo J.-H."/>
            <person name="Im W.-T."/>
        </authorList>
    </citation>
    <scope>NUCLEOTIDE SEQUENCE</scope>
    <source>
        <strain evidence="1">SE158</strain>
    </source>
</reference>
<keyword evidence="1" id="KW-0808">Transferase</keyword>
<gene>
    <name evidence="1" type="ORF">LZ536_03030</name>
</gene>
<dbReference type="Pfam" id="PF13489">
    <property type="entry name" value="Methyltransf_23"/>
    <property type="match status" value="1"/>
</dbReference>
<evidence type="ECO:0000313" key="2">
    <source>
        <dbReference type="Proteomes" id="UP001165363"/>
    </source>
</evidence>
<dbReference type="Proteomes" id="UP001165363">
    <property type="component" value="Unassembled WGS sequence"/>
</dbReference>